<organism evidence="2 3">
    <name type="scientific">Paraburkholderia phenazinium</name>
    <dbReference type="NCBI Taxonomy" id="60549"/>
    <lineage>
        <taxon>Bacteria</taxon>
        <taxon>Pseudomonadati</taxon>
        <taxon>Pseudomonadota</taxon>
        <taxon>Betaproteobacteria</taxon>
        <taxon>Burkholderiales</taxon>
        <taxon>Burkholderiaceae</taxon>
        <taxon>Paraburkholderia</taxon>
    </lineage>
</organism>
<keyword evidence="1" id="KW-0732">Signal</keyword>
<dbReference type="RefSeq" id="WP_143016533.1">
    <property type="nucleotide sequence ID" value="NZ_CADERL010000016.1"/>
</dbReference>
<sequence>MKKIQFIIALSINLFFISSAHAEGMCREGEAAIFNCEMQRSISSLCESKDSSVVSYRNGIGEKVNIEISSDGANERKVFYFSNTPYAGGGEAHIRFSQSGYTYYLYDKTIKSNDGPEFSAGIVVYRGERKISNLICNNDASIRQSAYHDIDKENYRSIGAK</sequence>
<evidence type="ECO:0000313" key="3">
    <source>
        <dbReference type="Proteomes" id="UP000199706"/>
    </source>
</evidence>
<gene>
    <name evidence="2" type="ORF">SAMN05216466_103237</name>
</gene>
<evidence type="ECO:0000313" key="2">
    <source>
        <dbReference type="EMBL" id="SDG40791.1"/>
    </source>
</evidence>
<dbReference type="EMBL" id="FNCJ01000003">
    <property type="protein sequence ID" value="SDG40791.1"/>
    <property type="molecule type" value="Genomic_DNA"/>
</dbReference>
<feature type="signal peptide" evidence="1">
    <location>
        <begin position="1"/>
        <end position="22"/>
    </location>
</feature>
<evidence type="ECO:0000256" key="1">
    <source>
        <dbReference type="SAM" id="SignalP"/>
    </source>
</evidence>
<dbReference type="AlphaFoldDB" id="A0A1G7U0E2"/>
<name>A0A1G7U0E2_9BURK</name>
<dbReference type="Proteomes" id="UP000199706">
    <property type="component" value="Unassembled WGS sequence"/>
</dbReference>
<dbReference type="OrthoDB" id="8997932at2"/>
<reference evidence="2 3" key="1">
    <citation type="submission" date="2016-10" db="EMBL/GenBank/DDBJ databases">
        <authorList>
            <person name="de Groot N.N."/>
        </authorList>
    </citation>
    <scope>NUCLEOTIDE SEQUENCE [LARGE SCALE GENOMIC DNA]</scope>
    <source>
        <strain evidence="2 3">LMG 2247</strain>
    </source>
</reference>
<proteinExistence type="predicted"/>
<feature type="chain" id="PRO_5011512138" evidence="1">
    <location>
        <begin position="23"/>
        <end position="161"/>
    </location>
</feature>
<accession>A0A1G7U0E2</accession>
<protein>
    <submittedName>
        <fullName evidence="2">Uncharacterized protein</fullName>
    </submittedName>
</protein>